<feature type="domain" description="DUF6810" evidence="1">
    <location>
        <begin position="45"/>
        <end position="104"/>
    </location>
</feature>
<proteinExistence type="predicted"/>
<evidence type="ECO:0000259" key="1">
    <source>
        <dbReference type="Pfam" id="PF20650"/>
    </source>
</evidence>
<name>A0A381SCJ0_9ZZZZ</name>
<reference evidence="2" key="1">
    <citation type="submission" date="2018-05" db="EMBL/GenBank/DDBJ databases">
        <authorList>
            <person name="Lanie J.A."/>
            <person name="Ng W.-L."/>
            <person name="Kazmierczak K.M."/>
            <person name="Andrzejewski T.M."/>
            <person name="Davidsen T.M."/>
            <person name="Wayne K.J."/>
            <person name="Tettelin H."/>
            <person name="Glass J.I."/>
            <person name="Rusch D."/>
            <person name="Podicherti R."/>
            <person name="Tsui H.-C.T."/>
            <person name="Winkler M.E."/>
        </authorList>
    </citation>
    <scope>NUCLEOTIDE SEQUENCE</scope>
</reference>
<dbReference type="PROSITE" id="PS51257">
    <property type="entry name" value="PROKAR_LIPOPROTEIN"/>
    <property type="match status" value="1"/>
</dbReference>
<dbReference type="EMBL" id="UINC01002860">
    <property type="protein sequence ID" value="SVA01018.1"/>
    <property type="molecule type" value="Genomic_DNA"/>
</dbReference>
<accession>A0A381SCJ0</accession>
<sequence>MQLTKLTFLTTFTFTMLVFIACGSEETISDETASILLSDRDFTPDSFVTAGWKKSKQYDTATVPESSEIWYGFFNQKDIEIRFYETHEAAVEFGVPAATSSIEGAVKRSKGGKLLDFSGGSFTGYADYLVAGNAVLLCEFDRTRCDQLVANLE</sequence>
<dbReference type="Pfam" id="PF20650">
    <property type="entry name" value="DUF6810"/>
    <property type="match status" value="1"/>
</dbReference>
<dbReference type="AlphaFoldDB" id="A0A381SCJ0"/>
<evidence type="ECO:0000313" key="2">
    <source>
        <dbReference type="EMBL" id="SVA01018.1"/>
    </source>
</evidence>
<gene>
    <name evidence="2" type="ORF">METZ01_LOCUS53872</name>
</gene>
<organism evidence="2">
    <name type="scientific">marine metagenome</name>
    <dbReference type="NCBI Taxonomy" id="408172"/>
    <lineage>
        <taxon>unclassified sequences</taxon>
        <taxon>metagenomes</taxon>
        <taxon>ecological metagenomes</taxon>
    </lineage>
</organism>
<dbReference type="InterPro" id="IPR049216">
    <property type="entry name" value="DUF6810"/>
</dbReference>
<protein>
    <recommendedName>
        <fullName evidence="1">DUF6810 domain-containing protein</fullName>
    </recommendedName>
</protein>